<protein>
    <submittedName>
        <fullName evidence="1">Uncharacterized protein</fullName>
    </submittedName>
</protein>
<dbReference type="EMBL" id="CABVPX010000003">
    <property type="protein sequence ID" value="VWB23884.1"/>
    <property type="molecule type" value="Genomic_DNA"/>
</dbReference>
<comment type="caution">
    <text evidence="1">The sequence shown here is derived from an EMBL/GenBank/DDBJ whole genome shotgun (WGS) entry which is preliminary data.</text>
</comment>
<proteinExistence type="predicted"/>
<dbReference type="AlphaFoldDB" id="A0A9Q9SE85"/>
<reference evidence="1 2" key="1">
    <citation type="submission" date="2019-09" db="EMBL/GenBank/DDBJ databases">
        <authorList>
            <person name="Depoorter E."/>
        </authorList>
    </citation>
    <scope>NUCLEOTIDE SEQUENCE [LARGE SCALE GENOMIC DNA]</scope>
    <source>
        <strain evidence="1">LMG 24066</strain>
    </source>
</reference>
<evidence type="ECO:0000313" key="1">
    <source>
        <dbReference type="EMBL" id="VWB23884.1"/>
    </source>
</evidence>
<evidence type="ECO:0000313" key="2">
    <source>
        <dbReference type="Proteomes" id="UP000494172"/>
    </source>
</evidence>
<sequence>MSAADKLKVAENVSLMMQPLSKANQANQAKLAS</sequence>
<name>A0A9Q9SE85_9BURK</name>
<organism evidence="1 2">
    <name type="scientific">Burkholderia arboris</name>
    <dbReference type="NCBI Taxonomy" id="488730"/>
    <lineage>
        <taxon>Bacteria</taxon>
        <taxon>Pseudomonadati</taxon>
        <taxon>Pseudomonadota</taxon>
        <taxon>Betaproteobacteria</taxon>
        <taxon>Burkholderiales</taxon>
        <taxon>Burkholderiaceae</taxon>
        <taxon>Burkholderia</taxon>
        <taxon>Burkholderia cepacia complex</taxon>
    </lineage>
</organism>
<dbReference type="Proteomes" id="UP000494172">
    <property type="component" value="Unassembled WGS sequence"/>
</dbReference>
<gene>
    <name evidence="1" type="ORF">BAR24066_00964</name>
</gene>
<accession>A0A9Q9SE85</accession>